<feature type="region of interest" description="Disordered" evidence="1">
    <location>
        <begin position="127"/>
        <end position="148"/>
    </location>
</feature>
<comment type="caution">
    <text evidence="2">The sequence shown here is derived from an EMBL/GenBank/DDBJ whole genome shotgun (WGS) entry which is preliminary data.</text>
</comment>
<keyword evidence="3" id="KW-1185">Reference proteome</keyword>
<dbReference type="Proteomes" id="UP000533533">
    <property type="component" value="Unassembled WGS sequence"/>
</dbReference>
<name>A0ABR6FX70_9BURK</name>
<dbReference type="RefSeq" id="WP_133253716.1">
    <property type="nucleotide sequence ID" value="NZ_JACHVZ010000023.1"/>
</dbReference>
<reference evidence="2 3" key="1">
    <citation type="submission" date="2020-08" db="EMBL/GenBank/DDBJ databases">
        <title>Genomic Encyclopedia of Type Strains, Phase IV (KMG-V): Genome sequencing to study the core and pangenomes of soil and plant-associated prokaryotes.</title>
        <authorList>
            <person name="Whitman W."/>
        </authorList>
    </citation>
    <scope>NUCLEOTIDE SEQUENCE [LARGE SCALE GENOMIC DNA]</scope>
    <source>
        <strain evidence="2 3">SRMrh-85</strain>
    </source>
</reference>
<sequence length="148" mass="16987">MQSTKQTRLHLAEADIRLLDRIEDSVNYKLALDLLLDYWTEAPVRRRAEWPYHKPTIALRQRTEIDNMVEWVRVAAQNRSDYPGWLVAPSANRVRIEQNFSRLAIPVIRAPYTRAVSRSLAEGSPILASADERTSNPTEPPRTLPSLV</sequence>
<organism evidence="2 3">
    <name type="scientific">Paraburkholderia silvatlantica</name>
    <dbReference type="NCBI Taxonomy" id="321895"/>
    <lineage>
        <taxon>Bacteria</taxon>
        <taxon>Pseudomonadati</taxon>
        <taxon>Pseudomonadota</taxon>
        <taxon>Betaproteobacteria</taxon>
        <taxon>Burkholderiales</taxon>
        <taxon>Burkholderiaceae</taxon>
        <taxon>Paraburkholderia</taxon>
    </lineage>
</organism>
<accession>A0ABR6FX70</accession>
<proteinExistence type="predicted"/>
<protein>
    <submittedName>
        <fullName evidence="2">Uncharacterized protein</fullName>
    </submittedName>
</protein>
<evidence type="ECO:0000313" key="3">
    <source>
        <dbReference type="Proteomes" id="UP000533533"/>
    </source>
</evidence>
<dbReference type="EMBL" id="JACHVZ010000023">
    <property type="protein sequence ID" value="MBB2932034.1"/>
    <property type="molecule type" value="Genomic_DNA"/>
</dbReference>
<evidence type="ECO:0000313" key="2">
    <source>
        <dbReference type="EMBL" id="MBB2932034.1"/>
    </source>
</evidence>
<gene>
    <name evidence="2" type="ORF">FHX59_006508</name>
</gene>
<feature type="compositionally biased region" description="Pro residues" evidence="1">
    <location>
        <begin position="138"/>
        <end position="148"/>
    </location>
</feature>
<evidence type="ECO:0000256" key="1">
    <source>
        <dbReference type="SAM" id="MobiDB-lite"/>
    </source>
</evidence>